<name>A0A2R6RVE1_9APHY</name>
<dbReference type="AlphaFoldDB" id="A0A2R6RVE1"/>
<accession>A0A2R6RVE1</accession>
<evidence type="ECO:0000313" key="1">
    <source>
        <dbReference type="EMBL" id="PSS33994.1"/>
    </source>
</evidence>
<proteinExistence type="predicted"/>
<comment type="caution">
    <text evidence="1">The sequence shown here is derived from an EMBL/GenBank/DDBJ whole genome shotgun (WGS) entry which is preliminary data.</text>
</comment>
<sequence>YTMHDILKPTSEILSKADCNLPKVILWLLNTQGLLNINSLVSTASGDLVPAFGKCEQSRLPGGGAVHK</sequence>
<evidence type="ECO:0000313" key="2">
    <source>
        <dbReference type="Proteomes" id="UP000186601"/>
    </source>
</evidence>
<gene>
    <name evidence="1" type="ORF">PHLCEN_2v1962</name>
</gene>
<feature type="non-terminal residue" evidence="1">
    <location>
        <position position="1"/>
    </location>
</feature>
<dbReference type="EMBL" id="MLYV02000167">
    <property type="protein sequence ID" value="PSS33994.1"/>
    <property type="molecule type" value="Genomic_DNA"/>
</dbReference>
<dbReference type="Proteomes" id="UP000186601">
    <property type="component" value="Unassembled WGS sequence"/>
</dbReference>
<keyword evidence="2" id="KW-1185">Reference proteome</keyword>
<protein>
    <submittedName>
        <fullName evidence="1">Uncharacterized protein</fullName>
    </submittedName>
</protein>
<reference evidence="1 2" key="1">
    <citation type="submission" date="2018-02" db="EMBL/GenBank/DDBJ databases">
        <title>Genome sequence of the basidiomycete white-rot fungus Phlebia centrifuga.</title>
        <authorList>
            <person name="Granchi Z."/>
            <person name="Peng M."/>
            <person name="de Vries R.P."/>
            <person name="Hilden K."/>
            <person name="Makela M.R."/>
            <person name="Grigoriev I."/>
            <person name="Riley R."/>
        </authorList>
    </citation>
    <scope>NUCLEOTIDE SEQUENCE [LARGE SCALE GENOMIC DNA]</scope>
    <source>
        <strain evidence="1 2">FBCC195</strain>
    </source>
</reference>
<organism evidence="1 2">
    <name type="scientific">Hermanssonia centrifuga</name>
    <dbReference type="NCBI Taxonomy" id="98765"/>
    <lineage>
        <taxon>Eukaryota</taxon>
        <taxon>Fungi</taxon>
        <taxon>Dikarya</taxon>
        <taxon>Basidiomycota</taxon>
        <taxon>Agaricomycotina</taxon>
        <taxon>Agaricomycetes</taxon>
        <taxon>Polyporales</taxon>
        <taxon>Meruliaceae</taxon>
        <taxon>Hermanssonia</taxon>
    </lineage>
</organism>